<evidence type="ECO:0000256" key="1">
    <source>
        <dbReference type="SAM" id="SignalP"/>
    </source>
</evidence>
<keyword evidence="1" id="KW-0732">Signal</keyword>
<feature type="chain" id="PRO_5046547666" description="EF-hand domain-containing protein" evidence="1">
    <location>
        <begin position="29"/>
        <end position="87"/>
    </location>
</feature>
<proteinExistence type="predicted"/>
<accession>A0ABT4XQZ8</accession>
<evidence type="ECO:0000313" key="3">
    <source>
        <dbReference type="EMBL" id="MDA7424380.1"/>
    </source>
</evidence>
<dbReference type="InterPro" id="IPR011992">
    <property type="entry name" value="EF-hand-dom_pair"/>
</dbReference>
<protein>
    <recommendedName>
        <fullName evidence="2">EF-hand domain-containing protein</fullName>
    </recommendedName>
</protein>
<dbReference type="PROSITE" id="PS50222">
    <property type="entry name" value="EF_HAND_2"/>
    <property type="match status" value="1"/>
</dbReference>
<feature type="domain" description="EF-hand" evidence="2">
    <location>
        <begin position="31"/>
        <end position="55"/>
    </location>
</feature>
<feature type="signal peptide" evidence="1">
    <location>
        <begin position="1"/>
        <end position="28"/>
    </location>
</feature>
<dbReference type="EMBL" id="JAQIOY010000002">
    <property type="protein sequence ID" value="MDA7424380.1"/>
    <property type="molecule type" value="Genomic_DNA"/>
</dbReference>
<dbReference type="Gene3D" id="1.10.238.10">
    <property type="entry name" value="EF-hand"/>
    <property type="match status" value="1"/>
</dbReference>
<dbReference type="InterPro" id="IPR018247">
    <property type="entry name" value="EF_Hand_1_Ca_BS"/>
</dbReference>
<keyword evidence="4" id="KW-1185">Reference proteome</keyword>
<evidence type="ECO:0000313" key="4">
    <source>
        <dbReference type="Proteomes" id="UP001210720"/>
    </source>
</evidence>
<dbReference type="RefSeq" id="WP_271431737.1">
    <property type="nucleotide sequence ID" value="NZ_JAQIOY010000002.1"/>
</dbReference>
<dbReference type="SUPFAM" id="SSF47473">
    <property type="entry name" value="EF-hand"/>
    <property type="match status" value="1"/>
</dbReference>
<gene>
    <name evidence="3" type="ORF">PFY00_06560</name>
</gene>
<name>A0ABT4XQZ8_9RHOB</name>
<dbReference type="Proteomes" id="UP001210720">
    <property type="component" value="Unassembled WGS sequence"/>
</dbReference>
<dbReference type="Pfam" id="PF13202">
    <property type="entry name" value="EF-hand_5"/>
    <property type="match status" value="1"/>
</dbReference>
<comment type="caution">
    <text evidence="3">The sequence shown here is derived from an EMBL/GenBank/DDBJ whole genome shotgun (WGS) entry which is preliminary data.</text>
</comment>
<dbReference type="PROSITE" id="PS00018">
    <property type="entry name" value="EF_HAND_1"/>
    <property type="match status" value="1"/>
</dbReference>
<sequence length="87" mass="8784">MTKTPTKRNPSAVLALILATSVPAVVLAQSVLDTNGDGLVSLDEVQAVFPDVDSDAFMAADSDGDALLNADELAAAQDAGLIPMADG</sequence>
<dbReference type="InterPro" id="IPR002048">
    <property type="entry name" value="EF_hand_dom"/>
</dbReference>
<reference evidence="3 4" key="1">
    <citation type="submission" date="2023-01" db="EMBL/GenBank/DDBJ databases">
        <title>Thalassococcus onchidii sp. nov., isolated from a marine invertebrate from the South China Sea.</title>
        <authorList>
            <person name="Xu S."/>
            <person name="Liu Z."/>
            <person name="Xu Y."/>
        </authorList>
    </citation>
    <scope>NUCLEOTIDE SEQUENCE [LARGE SCALE GENOMIC DNA]</scope>
    <source>
        <strain evidence="3 4">KCTC 32084</strain>
    </source>
</reference>
<evidence type="ECO:0000259" key="2">
    <source>
        <dbReference type="PROSITE" id="PS50222"/>
    </source>
</evidence>
<organism evidence="3 4">
    <name type="scientific">Thalassococcus lentus</name>
    <dbReference type="NCBI Taxonomy" id="1210524"/>
    <lineage>
        <taxon>Bacteria</taxon>
        <taxon>Pseudomonadati</taxon>
        <taxon>Pseudomonadota</taxon>
        <taxon>Alphaproteobacteria</taxon>
        <taxon>Rhodobacterales</taxon>
        <taxon>Roseobacteraceae</taxon>
        <taxon>Thalassococcus</taxon>
    </lineage>
</organism>